<dbReference type="Gene3D" id="3.50.50.60">
    <property type="entry name" value="FAD/NAD(P)-binding domain"/>
    <property type="match status" value="1"/>
</dbReference>
<dbReference type="Proteomes" id="UP001500393">
    <property type="component" value="Unassembled WGS sequence"/>
</dbReference>
<dbReference type="PANTHER" id="PTHR43476">
    <property type="entry name" value="3-(3-HYDROXY-PHENYL)PROPIONATE/3-HYDROXYCINNAMIC ACID HYDROXYLASE"/>
    <property type="match status" value="1"/>
</dbReference>
<evidence type="ECO:0000313" key="4">
    <source>
        <dbReference type="EMBL" id="GAA1619170.1"/>
    </source>
</evidence>
<keyword evidence="5" id="KW-1185">Reference proteome</keyword>
<dbReference type="InterPro" id="IPR036188">
    <property type="entry name" value="FAD/NAD-bd_sf"/>
</dbReference>
<dbReference type="InterPro" id="IPR002938">
    <property type="entry name" value="FAD-bd"/>
</dbReference>
<dbReference type="PANTHER" id="PTHR43476:SF4">
    <property type="entry name" value="BLR0106 PROTEIN"/>
    <property type="match status" value="1"/>
</dbReference>
<gene>
    <name evidence="4" type="ORF">GCM10009789_86180</name>
</gene>
<name>A0ABN2EVG8_9ACTN</name>
<accession>A0ABN2EVG8</accession>
<evidence type="ECO:0000259" key="3">
    <source>
        <dbReference type="Pfam" id="PF01494"/>
    </source>
</evidence>
<dbReference type="RefSeq" id="WP_344222597.1">
    <property type="nucleotide sequence ID" value="NZ_BAAAOS010000070.1"/>
</dbReference>
<dbReference type="EMBL" id="BAAAOS010000070">
    <property type="protein sequence ID" value="GAA1619170.1"/>
    <property type="molecule type" value="Genomic_DNA"/>
</dbReference>
<evidence type="ECO:0000256" key="1">
    <source>
        <dbReference type="ARBA" id="ARBA00023002"/>
    </source>
</evidence>
<keyword evidence="1" id="KW-0560">Oxidoreductase</keyword>
<proteinExistence type="predicted"/>
<organism evidence="4 5">
    <name type="scientific">Kribbella sancticallisti</name>
    <dbReference type="NCBI Taxonomy" id="460087"/>
    <lineage>
        <taxon>Bacteria</taxon>
        <taxon>Bacillati</taxon>
        <taxon>Actinomycetota</taxon>
        <taxon>Actinomycetes</taxon>
        <taxon>Propionibacteriales</taxon>
        <taxon>Kribbellaceae</taxon>
        <taxon>Kribbella</taxon>
    </lineage>
</organism>
<sequence>MDVLGGGPGGLYAARLLKLRHPECRVRVFEQSEPAATFGFGVGLATRTQRNLDAADPETFAAIVAGSWPHELSMSVGGRQVILAVDNLFAIGRSTLLDILRRHAAAAGVEFRYGVRVGADDLDADLVIAADGVSSGTREARAEVFGARVDVHRGLYLWAGTDVALPRAVFTPVRTEYGSFVAHAYPYASDRSTFLIETDEETWRRAGFDVSTERLPFDADDEHSLAYLSDAFSEHLQGHRLIGNRTRWLRFRTVSCDRWHDGNLVLLGDAAHTAHYSIGSGTKLAMEGGIALDAAIAAAGDLEEALVRYEQGRRPAVEHLQETATRSMNWWDSFPTRLDLPVEQLLVSYMTRAGKVSVDRFASSAPDVVRTALARYAGCGESQVDVSALTDWALRQPLTRAGHRFGSRRVQAADIPGLRPVEVRLTDPWGSDADALVKGVADAVGNDQAWSGVLLSAAPESGSVLTMFDVAERIRREVGALVVAQLDAGDTELAVAALVSERVDLVELTERAA</sequence>
<protein>
    <recommendedName>
        <fullName evidence="3">FAD-binding domain-containing protein</fullName>
    </recommendedName>
</protein>
<dbReference type="InterPro" id="IPR050631">
    <property type="entry name" value="PheA/TfdB_FAD_monoxygenase"/>
</dbReference>
<dbReference type="Pfam" id="PF01494">
    <property type="entry name" value="FAD_binding_3"/>
    <property type="match status" value="1"/>
</dbReference>
<evidence type="ECO:0000313" key="5">
    <source>
        <dbReference type="Proteomes" id="UP001500393"/>
    </source>
</evidence>
<dbReference type="SUPFAM" id="SSF51905">
    <property type="entry name" value="FAD/NAD(P)-binding domain"/>
    <property type="match status" value="1"/>
</dbReference>
<keyword evidence="2" id="KW-0520">NAD</keyword>
<evidence type="ECO:0000256" key="2">
    <source>
        <dbReference type="ARBA" id="ARBA00023027"/>
    </source>
</evidence>
<reference evidence="4 5" key="1">
    <citation type="journal article" date="2019" name="Int. J. Syst. Evol. Microbiol.">
        <title>The Global Catalogue of Microorganisms (GCM) 10K type strain sequencing project: providing services to taxonomists for standard genome sequencing and annotation.</title>
        <authorList>
            <consortium name="The Broad Institute Genomics Platform"/>
            <consortium name="The Broad Institute Genome Sequencing Center for Infectious Disease"/>
            <person name="Wu L."/>
            <person name="Ma J."/>
        </authorList>
    </citation>
    <scope>NUCLEOTIDE SEQUENCE [LARGE SCALE GENOMIC DNA]</scope>
    <source>
        <strain evidence="4 5">JCM 14969</strain>
    </source>
</reference>
<dbReference type="Gene3D" id="3.30.9.20">
    <property type="match status" value="1"/>
</dbReference>
<feature type="domain" description="FAD-binding" evidence="3">
    <location>
        <begin position="117"/>
        <end position="321"/>
    </location>
</feature>
<comment type="caution">
    <text evidence="4">The sequence shown here is derived from an EMBL/GenBank/DDBJ whole genome shotgun (WGS) entry which is preliminary data.</text>
</comment>